<dbReference type="EMBL" id="AMFJ01000121">
    <property type="protein sequence ID" value="EKE29683.1"/>
    <property type="molecule type" value="Genomic_DNA"/>
</dbReference>
<dbReference type="AlphaFoldDB" id="K2G3B7"/>
<comment type="caution">
    <text evidence="1">The sequence shown here is derived from an EMBL/GenBank/DDBJ whole genome shotgun (WGS) entry which is preliminary data.</text>
</comment>
<accession>K2G3B7</accession>
<reference evidence="1" key="1">
    <citation type="journal article" date="2012" name="Science">
        <title>Fermentation, hydrogen, and sulfur metabolism in multiple uncultivated bacterial phyla.</title>
        <authorList>
            <person name="Wrighton K.C."/>
            <person name="Thomas B.C."/>
            <person name="Sharon I."/>
            <person name="Miller C.S."/>
            <person name="Castelle C.J."/>
            <person name="VerBerkmoes N.C."/>
            <person name="Wilkins M.J."/>
            <person name="Hettich R.L."/>
            <person name="Lipton M.S."/>
            <person name="Williams K.H."/>
            <person name="Long P.E."/>
            <person name="Banfield J.F."/>
        </authorList>
    </citation>
    <scope>NUCLEOTIDE SEQUENCE [LARGE SCALE GENOMIC DNA]</scope>
</reference>
<proteinExistence type="predicted"/>
<sequence>MSYSKKYDTILLYIKFLMMPDKEYLKSIITDFDDESAFKVIYSALLENDELSDEAIQQLIAELNKISDWMEDSKKAEQMESMRQYLINMQVMEKEERKTELESIILY</sequence>
<name>K2G3B7_9BACT</name>
<protein>
    <submittedName>
        <fullName evidence="1">Uncharacterized protein</fullName>
    </submittedName>
</protein>
<gene>
    <name evidence="1" type="ORF">ACD_2C00121G0001</name>
</gene>
<evidence type="ECO:0000313" key="1">
    <source>
        <dbReference type="EMBL" id="EKE29683.1"/>
    </source>
</evidence>
<organism evidence="1">
    <name type="scientific">uncultured bacterium</name>
    <name type="common">gcode 4</name>
    <dbReference type="NCBI Taxonomy" id="1234023"/>
    <lineage>
        <taxon>Bacteria</taxon>
        <taxon>environmental samples</taxon>
    </lineage>
</organism>